<evidence type="ECO:0000313" key="3">
    <source>
        <dbReference type="WBParaSite" id="PgR052_g025_t01"/>
    </source>
</evidence>
<protein>
    <submittedName>
        <fullName evidence="3">Uncharacterized protein</fullName>
    </submittedName>
</protein>
<accession>A0A915BRX9</accession>
<reference evidence="3" key="1">
    <citation type="submission" date="2022-11" db="UniProtKB">
        <authorList>
            <consortium name="WormBaseParasite"/>
        </authorList>
    </citation>
    <scope>IDENTIFICATION</scope>
</reference>
<sequence length="221" mass="24312">MATAVLVDVDANDPPHSPESLSHNAAKRVSFDEHQVKTFVYEKETNDLSSEFVRVKQPFTDLDAPPSRVTVIAEQSELPSTILPPAQVEDTRIATVSPQLPALMKRMENETENPFRPEETLFHEVDPIVEAYMKKPYPPSLPGSQTGTPVKSANPAYINGISPSSLVADKDGEKPASETTPLTTPVKNGGAGDYPDMPKASQVECVRIEKKKKKCHSRRKH</sequence>
<feature type="region of interest" description="Disordered" evidence="1">
    <location>
        <begin position="136"/>
        <end position="198"/>
    </location>
</feature>
<feature type="compositionally biased region" description="Polar residues" evidence="1">
    <location>
        <begin position="177"/>
        <end position="186"/>
    </location>
</feature>
<name>A0A915BRX9_PARUN</name>
<proteinExistence type="predicted"/>
<evidence type="ECO:0000313" key="2">
    <source>
        <dbReference type="Proteomes" id="UP000887569"/>
    </source>
</evidence>
<dbReference type="AlphaFoldDB" id="A0A915BRX9"/>
<feature type="compositionally biased region" description="Polar residues" evidence="1">
    <location>
        <begin position="142"/>
        <end position="151"/>
    </location>
</feature>
<feature type="region of interest" description="Disordered" evidence="1">
    <location>
        <begin position="1"/>
        <end position="26"/>
    </location>
</feature>
<dbReference type="WBParaSite" id="PgR052_g025_t01">
    <property type="protein sequence ID" value="PgR052_g025_t01"/>
    <property type="gene ID" value="PgR052_g025"/>
</dbReference>
<dbReference type="Proteomes" id="UP000887569">
    <property type="component" value="Unplaced"/>
</dbReference>
<evidence type="ECO:0000256" key="1">
    <source>
        <dbReference type="SAM" id="MobiDB-lite"/>
    </source>
</evidence>
<organism evidence="2 3">
    <name type="scientific">Parascaris univalens</name>
    <name type="common">Nematode worm</name>
    <dbReference type="NCBI Taxonomy" id="6257"/>
    <lineage>
        <taxon>Eukaryota</taxon>
        <taxon>Metazoa</taxon>
        <taxon>Ecdysozoa</taxon>
        <taxon>Nematoda</taxon>
        <taxon>Chromadorea</taxon>
        <taxon>Rhabditida</taxon>
        <taxon>Spirurina</taxon>
        <taxon>Ascaridomorpha</taxon>
        <taxon>Ascaridoidea</taxon>
        <taxon>Ascarididae</taxon>
        <taxon>Parascaris</taxon>
    </lineage>
</organism>
<keyword evidence="2" id="KW-1185">Reference proteome</keyword>